<dbReference type="EMBL" id="RWGY01000489">
    <property type="protein sequence ID" value="TVU01102.1"/>
    <property type="molecule type" value="Genomic_DNA"/>
</dbReference>
<proteinExistence type="predicted"/>
<dbReference type="Pfam" id="PF07172">
    <property type="entry name" value="GRP"/>
    <property type="match status" value="1"/>
</dbReference>
<dbReference type="OrthoDB" id="696259at2759"/>
<dbReference type="AlphaFoldDB" id="A0A5J9SPY7"/>
<feature type="region of interest" description="Disordered" evidence="1">
    <location>
        <begin position="120"/>
        <end position="146"/>
    </location>
</feature>
<gene>
    <name evidence="3" type="ORF">EJB05_53460</name>
</gene>
<protein>
    <recommendedName>
        <fullName evidence="5">Glycine-rich protein</fullName>
    </recommendedName>
</protein>
<organism evidence="3 4">
    <name type="scientific">Eragrostis curvula</name>
    <name type="common">weeping love grass</name>
    <dbReference type="NCBI Taxonomy" id="38414"/>
    <lineage>
        <taxon>Eukaryota</taxon>
        <taxon>Viridiplantae</taxon>
        <taxon>Streptophyta</taxon>
        <taxon>Embryophyta</taxon>
        <taxon>Tracheophyta</taxon>
        <taxon>Spermatophyta</taxon>
        <taxon>Magnoliopsida</taxon>
        <taxon>Liliopsida</taxon>
        <taxon>Poales</taxon>
        <taxon>Poaceae</taxon>
        <taxon>PACMAD clade</taxon>
        <taxon>Chloridoideae</taxon>
        <taxon>Eragrostideae</taxon>
        <taxon>Eragrostidinae</taxon>
        <taxon>Eragrostis</taxon>
    </lineage>
</organism>
<dbReference type="PANTHER" id="PTHR37372:SF1">
    <property type="entry name" value="GEO07177P1"/>
    <property type="match status" value="1"/>
</dbReference>
<evidence type="ECO:0008006" key="5">
    <source>
        <dbReference type="Google" id="ProtNLM"/>
    </source>
</evidence>
<dbReference type="InterPro" id="IPR010800">
    <property type="entry name" value="GRP"/>
</dbReference>
<feature type="signal peptide" evidence="2">
    <location>
        <begin position="1"/>
        <end position="26"/>
    </location>
</feature>
<keyword evidence="2" id="KW-0732">Signal</keyword>
<dbReference type="Proteomes" id="UP000324897">
    <property type="component" value="Unassembled WGS sequence"/>
</dbReference>
<dbReference type="PANTHER" id="PTHR37372">
    <property type="entry name" value="OS06G0316800 PROTEIN"/>
    <property type="match status" value="1"/>
</dbReference>
<evidence type="ECO:0000256" key="2">
    <source>
        <dbReference type="SAM" id="SignalP"/>
    </source>
</evidence>
<keyword evidence="4" id="KW-1185">Reference proteome</keyword>
<dbReference type="Gramene" id="TVU01102">
    <property type="protein sequence ID" value="TVU01102"/>
    <property type="gene ID" value="EJB05_53460"/>
</dbReference>
<feature type="chain" id="PRO_5023925500" description="Glycine-rich protein" evidence="2">
    <location>
        <begin position="27"/>
        <end position="160"/>
    </location>
</feature>
<comment type="caution">
    <text evidence="3">The sequence shown here is derived from an EMBL/GenBank/DDBJ whole genome shotgun (WGS) entry which is preliminary data.</text>
</comment>
<evidence type="ECO:0000256" key="1">
    <source>
        <dbReference type="SAM" id="MobiDB-lite"/>
    </source>
</evidence>
<feature type="compositionally biased region" description="Basic and acidic residues" evidence="1">
    <location>
        <begin position="133"/>
        <end position="143"/>
    </location>
</feature>
<accession>A0A5J9SPY7</accession>
<dbReference type="InterPro" id="IPR052872">
    <property type="entry name" value="ESR_Regulator"/>
</dbReference>
<evidence type="ECO:0000313" key="3">
    <source>
        <dbReference type="EMBL" id="TVU01102.1"/>
    </source>
</evidence>
<sequence>MAIKSVLLLGIVLGSVLLISQDVVYARELTETNESEGKNVKPAGGPALKDEKWFGGYKNGGGYGNGGKERSLLQSRTHCAVCRRLRSPPPSRLTPAALCAARHQLAPGCADLPQLRRLRSPPAAAAQRAGGAEGREQGRRDLVSRCPSPAAGLPLVPFAV</sequence>
<reference evidence="3 4" key="1">
    <citation type="journal article" date="2019" name="Sci. Rep.">
        <title>A high-quality genome of Eragrostis curvula grass provides insights into Poaceae evolution and supports new strategies to enhance forage quality.</title>
        <authorList>
            <person name="Carballo J."/>
            <person name="Santos B.A.C.M."/>
            <person name="Zappacosta D."/>
            <person name="Garbus I."/>
            <person name="Selva J.P."/>
            <person name="Gallo C.A."/>
            <person name="Diaz A."/>
            <person name="Albertini E."/>
            <person name="Caccamo M."/>
            <person name="Echenique V."/>
        </authorList>
    </citation>
    <scope>NUCLEOTIDE SEQUENCE [LARGE SCALE GENOMIC DNA]</scope>
    <source>
        <strain evidence="4">cv. Victoria</strain>
        <tissue evidence="3">Leaf</tissue>
    </source>
</reference>
<name>A0A5J9SPY7_9POAL</name>
<evidence type="ECO:0000313" key="4">
    <source>
        <dbReference type="Proteomes" id="UP000324897"/>
    </source>
</evidence>
<feature type="compositionally biased region" description="Low complexity" evidence="1">
    <location>
        <begin position="120"/>
        <end position="130"/>
    </location>
</feature>